<accession>A0A7R9Z6K6</accession>
<protein>
    <submittedName>
        <fullName evidence="2">Uncharacterized protein</fullName>
    </submittedName>
</protein>
<feature type="region of interest" description="Disordered" evidence="1">
    <location>
        <begin position="186"/>
        <end position="317"/>
    </location>
</feature>
<dbReference type="AlphaFoldDB" id="A0A7R9Z6K6"/>
<sequence>MSSTRDLNEQLQTNDDSAGGKEEDSSPREQMNEEAALDEIADDVHRNIGSGGIRSSHSSSKKNMRAIDENLLSNNTSVPDDEAKKELTIDHKVINDADHGVTESELHDAGVGVASLRTAKGSHHLPLPATKSVDGDKDGINKIHALDQTGSSSSVTAPSSSHAARAARRFYEARLRVKGAEDQVGKTGMARPSYGNNSREESPEIFTTDPTLSNSVNATAKRYEGRRGIQKWRQARKKKIKVNRQEGVNRREGDEEVGSENLDANFPNPDMGSVSGGEHAVDTRHADSDDLTSLQTNQDDEVTEPPPDESPAATPDEIAMPGAYDIINTSQIPSQGNYTAQVIRRRSLSGIPPASSANISDSASGLPAAEAVAVGDLENNIREQILANAARGEVVEPKKETFIFDATCCEVIRAHKMKLLCMTLFSLVLAAVISLSVSLTGGGSSNVHESDATVSVLDTIINRGLLRCDNATFLWETQNVIDPFYWELVRD</sequence>
<feature type="compositionally biased region" description="Acidic residues" evidence="1">
    <location>
        <begin position="298"/>
        <end position="307"/>
    </location>
</feature>
<proteinExistence type="predicted"/>
<feature type="compositionally biased region" description="Basic and acidic residues" evidence="1">
    <location>
        <begin position="279"/>
        <end position="288"/>
    </location>
</feature>
<evidence type="ECO:0000256" key="1">
    <source>
        <dbReference type="SAM" id="MobiDB-lite"/>
    </source>
</evidence>
<dbReference type="EMBL" id="HBED01017067">
    <property type="protein sequence ID" value="CAD8307714.1"/>
    <property type="molecule type" value="Transcribed_RNA"/>
</dbReference>
<feature type="compositionally biased region" description="Polar residues" evidence="1">
    <location>
        <begin position="208"/>
        <end position="218"/>
    </location>
</feature>
<feature type="compositionally biased region" description="Basic residues" evidence="1">
    <location>
        <begin position="228"/>
        <end position="242"/>
    </location>
</feature>
<feature type="compositionally biased region" description="Polar residues" evidence="1">
    <location>
        <begin position="1"/>
        <end position="16"/>
    </location>
</feature>
<gene>
    <name evidence="2" type="ORF">TDUB1175_LOCUS8518</name>
</gene>
<organism evidence="2">
    <name type="scientific">Pseudictyota dubia</name>
    <dbReference type="NCBI Taxonomy" id="2749911"/>
    <lineage>
        <taxon>Eukaryota</taxon>
        <taxon>Sar</taxon>
        <taxon>Stramenopiles</taxon>
        <taxon>Ochrophyta</taxon>
        <taxon>Bacillariophyta</taxon>
        <taxon>Mediophyceae</taxon>
        <taxon>Biddulphiophycidae</taxon>
        <taxon>Eupodiscales</taxon>
        <taxon>Odontellaceae</taxon>
        <taxon>Pseudictyota</taxon>
    </lineage>
</organism>
<reference evidence="2" key="1">
    <citation type="submission" date="2021-01" db="EMBL/GenBank/DDBJ databases">
        <authorList>
            <person name="Corre E."/>
            <person name="Pelletier E."/>
            <person name="Niang G."/>
            <person name="Scheremetjew M."/>
            <person name="Finn R."/>
            <person name="Kale V."/>
            <person name="Holt S."/>
            <person name="Cochrane G."/>
            <person name="Meng A."/>
            <person name="Brown T."/>
            <person name="Cohen L."/>
        </authorList>
    </citation>
    <scope>NUCLEOTIDE SEQUENCE</scope>
    <source>
        <strain evidence="2">CCMP147</strain>
    </source>
</reference>
<evidence type="ECO:0000313" key="2">
    <source>
        <dbReference type="EMBL" id="CAD8307714.1"/>
    </source>
</evidence>
<feature type="compositionally biased region" description="Basic and acidic residues" evidence="1">
    <location>
        <begin position="18"/>
        <end position="31"/>
    </location>
</feature>
<feature type="region of interest" description="Disordered" evidence="1">
    <location>
        <begin position="1"/>
        <end position="84"/>
    </location>
</feature>
<name>A0A7R9Z6K6_9STRA</name>
<feature type="compositionally biased region" description="Basic and acidic residues" evidence="1">
    <location>
        <begin position="243"/>
        <end position="253"/>
    </location>
</feature>